<evidence type="ECO:0000313" key="2">
    <source>
        <dbReference type="EMBL" id="MFD1720342.1"/>
    </source>
</evidence>
<sequence length="158" mass="16227">MTNRTGALGVLLLPLLLAGCATAPAAAPAPTVTVTVTPTPAAVPAGDAAPWDLHALCAAESEAETLVVWRDQQTKAGRLSSAQSAAVLQAIAVQYLEFDGRDLPKDVQRDVTALRDAAGTLERPRIDLRSAAVAGAKERLHRVCAESGLTIGVIAQGG</sequence>
<proteinExistence type="predicted"/>
<keyword evidence="3" id="KW-1185">Reference proteome</keyword>
<keyword evidence="1" id="KW-0732">Signal</keyword>
<feature type="signal peptide" evidence="1">
    <location>
        <begin position="1"/>
        <end position="25"/>
    </location>
</feature>
<comment type="caution">
    <text evidence="2">The sequence shown here is derived from an EMBL/GenBank/DDBJ whole genome shotgun (WGS) entry which is preliminary data.</text>
</comment>
<protein>
    <recommendedName>
        <fullName evidence="4">Lipoprotein</fullName>
    </recommendedName>
</protein>
<evidence type="ECO:0000313" key="3">
    <source>
        <dbReference type="Proteomes" id="UP001597347"/>
    </source>
</evidence>
<feature type="chain" id="PRO_5045615471" description="Lipoprotein" evidence="1">
    <location>
        <begin position="26"/>
        <end position="158"/>
    </location>
</feature>
<evidence type="ECO:0000256" key="1">
    <source>
        <dbReference type="SAM" id="SignalP"/>
    </source>
</evidence>
<name>A0ABW4LD58_9MICO</name>
<reference evidence="3" key="1">
    <citation type="journal article" date="2019" name="Int. J. Syst. Evol. Microbiol.">
        <title>The Global Catalogue of Microorganisms (GCM) 10K type strain sequencing project: providing services to taxonomists for standard genome sequencing and annotation.</title>
        <authorList>
            <consortium name="The Broad Institute Genomics Platform"/>
            <consortium name="The Broad Institute Genome Sequencing Center for Infectious Disease"/>
            <person name="Wu L."/>
            <person name="Ma J."/>
        </authorList>
    </citation>
    <scope>NUCLEOTIDE SEQUENCE [LARGE SCALE GENOMIC DNA]</scope>
    <source>
        <strain evidence="3">CGMCC 1.12471</strain>
    </source>
</reference>
<dbReference type="PROSITE" id="PS51257">
    <property type="entry name" value="PROKAR_LIPOPROTEIN"/>
    <property type="match status" value="1"/>
</dbReference>
<gene>
    <name evidence="2" type="ORF">ACFSBI_02170</name>
</gene>
<evidence type="ECO:0008006" key="4">
    <source>
        <dbReference type="Google" id="ProtNLM"/>
    </source>
</evidence>
<accession>A0ABW4LD58</accession>
<dbReference type="EMBL" id="JBHUEA010000002">
    <property type="protein sequence ID" value="MFD1720342.1"/>
    <property type="molecule type" value="Genomic_DNA"/>
</dbReference>
<dbReference type="RefSeq" id="WP_377931562.1">
    <property type="nucleotide sequence ID" value="NZ_JBHUEA010000002.1"/>
</dbReference>
<dbReference type="Proteomes" id="UP001597347">
    <property type="component" value="Unassembled WGS sequence"/>
</dbReference>
<organism evidence="2 3">
    <name type="scientific">Amnibacterium endophyticum</name>
    <dbReference type="NCBI Taxonomy" id="2109337"/>
    <lineage>
        <taxon>Bacteria</taxon>
        <taxon>Bacillati</taxon>
        <taxon>Actinomycetota</taxon>
        <taxon>Actinomycetes</taxon>
        <taxon>Micrococcales</taxon>
        <taxon>Microbacteriaceae</taxon>
        <taxon>Amnibacterium</taxon>
    </lineage>
</organism>